<sequence>MKYITNFILCLICIKFNFYINTSYSTNSLETLAALTISQPARTRSLTGHQLSCHRYSNVTKLPLDLPSQA</sequence>
<evidence type="ECO:0000313" key="2">
    <source>
        <dbReference type="Proteomes" id="UP000030687"/>
    </source>
</evidence>
<name>V4T2W0_CITCL</name>
<proteinExistence type="predicted"/>
<dbReference type="EMBL" id="KI536661">
    <property type="protein sequence ID" value="ESR54538.1"/>
    <property type="molecule type" value="Genomic_DNA"/>
</dbReference>
<dbReference type="Proteomes" id="UP000030687">
    <property type="component" value="Unassembled WGS sequence"/>
</dbReference>
<evidence type="ECO:0000313" key="1">
    <source>
        <dbReference type="EMBL" id="ESR54538.1"/>
    </source>
</evidence>
<protein>
    <submittedName>
        <fullName evidence="1">Uncharacterized protein</fullName>
    </submittedName>
</protein>
<gene>
    <name evidence="1" type="ORF">CICLE_v10023816mg</name>
</gene>
<dbReference type="InParanoid" id="V4T2W0"/>
<accession>V4T2W0</accession>
<dbReference type="AlphaFoldDB" id="V4T2W0"/>
<dbReference type="KEGG" id="cic:CICLE_v10023816mg"/>
<reference evidence="1 2" key="1">
    <citation type="submission" date="2013-10" db="EMBL/GenBank/DDBJ databases">
        <authorList>
            <consortium name="International Citrus Genome Consortium"/>
            <person name="Jenkins J."/>
            <person name="Schmutz J."/>
            <person name="Prochnik S."/>
            <person name="Rokhsar D."/>
            <person name="Gmitter F."/>
            <person name="Ollitrault P."/>
            <person name="Machado M."/>
            <person name="Talon M."/>
            <person name="Wincker P."/>
            <person name="Jaillon O."/>
            <person name="Morgante M."/>
        </authorList>
    </citation>
    <scope>NUCLEOTIDE SEQUENCE</scope>
    <source>
        <strain evidence="2">cv. Clemenules</strain>
    </source>
</reference>
<keyword evidence="2" id="KW-1185">Reference proteome</keyword>
<organism evidence="1 2">
    <name type="scientific">Citrus clementina</name>
    <name type="common">Clementine</name>
    <name type="synonym">Citrus deliciosa x Citrus sinensis</name>
    <dbReference type="NCBI Taxonomy" id="85681"/>
    <lineage>
        <taxon>Eukaryota</taxon>
        <taxon>Viridiplantae</taxon>
        <taxon>Streptophyta</taxon>
        <taxon>Embryophyta</taxon>
        <taxon>Tracheophyta</taxon>
        <taxon>Spermatophyta</taxon>
        <taxon>Magnoliopsida</taxon>
        <taxon>eudicotyledons</taxon>
        <taxon>Gunneridae</taxon>
        <taxon>Pentapetalae</taxon>
        <taxon>rosids</taxon>
        <taxon>malvids</taxon>
        <taxon>Sapindales</taxon>
        <taxon>Rutaceae</taxon>
        <taxon>Aurantioideae</taxon>
        <taxon>Citrus</taxon>
    </lineage>
</organism>
<dbReference type="Gramene" id="ESR54538">
    <property type="protein sequence ID" value="ESR54538"/>
    <property type="gene ID" value="CICLE_v10023816mg"/>
</dbReference>